<comment type="caution">
    <text evidence="3">The sequence shown here is derived from an EMBL/GenBank/DDBJ whole genome shotgun (WGS) entry which is preliminary data.</text>
</comment>
<dbReference type="Pfam" id="PF07859">
    <property type="entry name" value="Abhydrolase_3"/>
    <property type="match status" value="1"/>
</dbReference>
<dbReference type="InterPro" id="IPR013094">
    <property type="entry name" value="AB_hydrolase_3"/>
</dbReference>
<keyword evidence="4" id="KW-1185">Reference proteome</keyword>
<evidence type="ECO:0000256" key="1">
    <source>
        <dbReference type="ARBA" id="ARBA00022801"/>
    </source>
</evidence>
<dbReference type="AlphaFoldDB" id="A0A1V8SFI2"/>
<sequence>MDSLRFALSWFEPLTTALFTRNIPFTYRWRLLLLQPLAFLTYALKYLPYAISAPYNVIYIPTRSTHKLRALVFTPKAFNKGAARTGLRPLHIDFHGGSFFGGIAEYGVPFCEEVCERTGAVVVSTQYRHAPANVYPAAHEDAKDVVDWVLANAEKRFGADSKDLTVSGWSAGGNLMMVAGTRAKAAVGVYAVVDLRSPPDAKPKPAGFPKRDPSVWLMPLFDAYALPARAGGGSDSRLNPILKHTDELPRDMLFINAGIDILLAEQLALVSRVQRDLEEDGSVTGRQRRIVAKTFDKGFHGWLELPSWVIANERDKTEAFDAAIGFFVEARQRRNVS</sequence>
<evidence type="ECO:0000313" key="4">
    <source>
        <dbReference type="Proteomes" id="UP000192596"/>
    </source>
</evidence>
<accession>A0A1V8SFI2</accession>
<dbReference type="InParanoid" id="A0A1V8SFI2"/>
<name>A0A1V8SFI2_9PEZI</name>
<feature type="domain" description="Alpha/beta hydrolase fold-3" evidence="2">
    <location>
        <begin position="93"/>
        <end position="275"/>
    </location>
</feature>
<dbReference type="Gene3D" id="3.40.50.1820">
    <property type="entry name" value="alpha/beta hydrolase"/>
    <property type="match status" value="1"/>
</dbReference>
<evidence type="ECO:0000313" key="3">
    <source>
        <dbReference type="EMBL" id="OQN97914.1"/>
    </source>
</evidence>
<dbReference type="Proteomes" id="UP000192596">
    <property type="component" value="Unassembled WGS sequence"/>
</dbReference>
<evidence type="ECO:0000259" key="2">
    <source>
        <dbReference type="Pfam" id="PF07859"/>
    </source>
</evidence>
<dbReference type="SUPFAM" id="SSF53474">
    <property type="entry name" value="alpha/beta-Hydrolases"/>
    <property type="match status" value="1"/>
</dbReference>
<dbReference type="InterPro" id="IPR029058">
    <property type="entry name" value="AB_hydrolase_fold"/>
</dbReference>
<dbReference type="OrthoDB" id="408631at2759"/>
<dbReference type="GO" id="GO:0016787">
    <property type="term" value="F:hydrolase activity"/>
    <property type="evidence" value="ECO:0007669"/>
    <property type="project" value="UniProtKB-KW"/>
</dbReference>
<dbReference type="PANTHER" id="PTHR48081">
    <property type="entry name" value="AB HYDROLASE SUPERFAMILY PROTEIN C4A8.06C"/>
    <property type="match status" value="1"/>
</dbReference>
<keyword evidence="1" id="KW-0378">Hydrolase</keyword>
<proteinExistence type="predicted"/>
<dbReference type="STRING" id="1507870.A0A1V8SFI2"/>
<organism evidence="3 4">
    <name type="scientific">Cryoendolithus antarcticus</name>
    <dbReference type="NCBI Taxonomy" id="1507870"/>
    <lineage>
        <taxon>Eukaryota</taxon>
        <taxon>Fungi</taxon>
        <taxon>Dikarya</taxon>
        <taxon>Ascomycota</taxon>
        <taxon>Pezizomycotina</taxon>
        <taxon>Dothideomycetes</taxon>
        <taxon>Dothideomycetidae</taxon>
        <taxon>Cladosporiales</taxon>
        <taxon>Cladosporiaceae</taxon>
        <taxon>Cryoendolithus</taxon>
    </lineage>
</organism>
<reference evidence="4" key="1">
    <citation type="submission" date="2017-03" db="EMBL/GenBank/DDBJ databases">
        <title>Genomes of endolithic fungi from Antarctica.</title>
        <authorList>
            <person name="Coleine C."/>
            <person name="Masonjones S."/>
            <person name="Stajich J.E."/>
        </authorList>
    </citation>
    <scope>NUCLEOTIDE SEQUENCE [LARGE SCALE GENOMIC DNA]</scope>
    <source>
        <strain evidence="4">CCFEE 5527</strain>
    </source>
</reference>
<dbReference type="InterPro" id="IPR050300">
    <property type="entry name" value="GDXG_lipolytic_enzyme"/>
</dbReference>
<dbReference type="EMBL" id="NAJO01000050">
    <property type="protein sequence ID" value="OQN97914.1"/>
    <property type="molecule type" value="Genomic_DNA"/>
</dbReference>
<dbReference type="PANTHER" id="PTHR48081:SF8">
    <property type="entry name" value="ALPHA_BETA HYDROLASE FOLD-3 DOMAIN-CONTAINING PROTEIN-RELATED"/>
    <property type="match status" value="1"/>
</dbReference>
<protein>
    <recommendedName>
        <fullName evidence="2">Alpha/beta hydrolase fold-3 domain-containing protein</fullName>
    </recommendedName>
</protein>
<gene>
    <name evidence="3" type="ORF">B0A48_16225</name>
</gene>